<dbReference type="EMBL" id="BPLR01011757">
    <property type="protein sequence ID" value="GIY48833.1"/>
    <property type="molecule type" value="Genomic_DNA"/>
</dbReference>
<name>A0AAV4TQI7_CAEEX</name>
<gene>
    <name evidence="1" type="ORF">CEXT_673431</name>
</gene>
<keyword evidence="2" id="KW-1185">Reference proteome</keyword>
<comment type="caution">
    <text evidence="1">The sequence shown here is derived from an EMBL/GenBank/DDBJ whole genome shotgun (WGS) entry which is preliminary data.</text>
</comment>
<sequence>MTCASHIINEEGAILPNDPKCLSIGGLCVDEISCPQESRANQSALCNIGPKAGVCCFRSKYLFSGITTTCPNINNKHILPG</sequence>
<reference evidence="1 2" key="1">
    <citation type="submission" date="2021-06" db="EMBL/GenBank/DDBJ databases">
        <title>Caerostris extrusa draft genome.</title>
        <authorList>
            <person name="Kono N."/>
            <person name="Arakawa K."/>
        </authorList>
    </citation>
    <scope>NUCLEOTIDE SEQUENCE [LARGE SCALE GENOMIC DNA]</scope>
</reference>
<proteinExistence type="predicted"/>
<evidence type="ECO:0000313" key="1">
    <source>
        <dbReference type="EMBL" id="GIY48833.1"/>
    </source>
</evidence>
<dbReference type="Proteomes" id="UP001054945">
    <property type="component" value="Unassembled WGS sequence"/>
</dbReference>
<organism evidence="1 2">
    <name type="scientific">Caerostris extrusa</name>
    <name type="common">Bark spider</name>
    <name type="synonym">Caerostris bankana</name>
    <dbReference type="NCBI Taxonomy" id="172846"/>
    <lineage>
        <taxon>Eukaryota</taxon>
        <taxon>Metazoa</taxon>
        <taxon>Ecdysozoa</taxon>
        <taxon>Arthropoda</taxon>
        <taxon>Chelicerata</taxon>
        <taxon>Arachnida</taxon>
        <taxon>Araneae</taxon>
        <taxon>Araneomorphae</taxon>
        <taxon>Entelegynae</taxon>
        <taxon>Araneoidea</taxon>
        <taxon>Araneidae</taxon>
        <taxon>Caerostris</taxon>
    </lineage>
</organism>
<protein>
    <submittedName>
        <fullName evidence="1">Uncharacterized protein</fullName>
    </submittedName>
</protein>
<accession>A0AAV4TQI7</accession>
<dbReference type="AlphaFoldDB" id="A0AAV4TQI7"/>
<evidence type="ECO:0000313" key="2">
    <source>
        <dbReference type="Proteomes" id="UP001054945"/>
    </source>
</evidence>